<gene>
    <name evidence="1" type="ORF">BEMITA_LOCUS13410</name>
</gene>
<sequence>MGQNAKERDLEKILAFSSPEDAREFLNASLNDDPDPYSQSSRELALSFQNFDPEEAMRLLVKIASARKMSREEFFQEMQDFIFFGFHEHSNSLDADRCDSEYARLEDRYKVIFGDPDANSFYLMCSLFPHFVVRQTLEKWTIARCEQRQSTSKKPQPIAGKFTIPRYFCFFAFGGLIPSEKGMELNEETRKMIIVIHQYGLTSLLKIGVALSHFLMQKHIECSQLSSEGRLSELIKLGVLTQSKIPSTLTTTIYESISDGFRKKVDVELRLHSTKKPRTQIKI</sequence>
<dbReference type="EMBL" id="OU963870">
    <property type="protein sequence ID" value="CAH0395198.1"/>
    <property type="molecule type" value="Genomic_DNA"/>
</dbReference>
<evidence type="ECO:0000313" key="1">
    <source>
        <dbReference type="EMBL" id="CAH0395198.1"/>
    </source>
</evidence>
<keyword evidence="2" id="KW-1185">Reference proteome</keyword>
<proteinExistence type="predicted"/>
<protein>
    <submittedName>
        <fullName evidence="1">Uncharacterized protein</fullName>
    </submittedName>
</protein>
<accession>A0A9P0FAF8</accession>
<dbReference type="Proteomes" id="UP001152759">
    <property type="component" value="Chromosome 9"/>
</dbReference>
<dbReference type="AlphaFoldDB" id="A0A9P0FAF8"/>
<name>A0A9P0FAF8_BEMTA</name>
<reference evidence="1" key="1">
    <citation type="submission" date="2021-12" db="EMBL/GenBank/DDBJ databases">
        <authorList>
            <person name="King R."/>
        </authorList>
    </citation>
    <scope>NUCLEOTIDE SEQUENCE</scope>
</reference>
<organism evidence="1 2">
    <name type="scientific">Bemisia tabaci</name>
    <name type="common">Sweetpotato whitefly</name>
    <name type="synonym">Aleurodes tabaci</name>
    <dbReference type="NCBI Taxonomy" id="7038"/>
    <lineage>
        <taxon>Eukaryota</taxon>
        <taxon>Metazoa</taxon>
        <taxon>Ecdysozoa</taxon>
        <taxon>Arthropoda</taxon>
        <taxon>Hexapoda</taxon>
        <taxon>Insecta</taxon>
        <taxon>Pterygota</taxon>
        <taxon>Neoptera</taxon>
        <taxon>Paraneoptera</taxon>
        <taxon>Hemiptera</taxon>
        <taxon>Sternorrhyncha</taxon>
        <taxon>Aleyrodoidea</taxon>
        <taxon>Aleyrodidae</taxon>
        <taxon>Aleyrodinae</taxon>
        <taxon>Bemisia</taxon>
    </lineage>
</organism>
<evidence type="ECO:0000313" key="2">
    <source>
        <dbReference type="Proteomes" id="UP001152759"/>
    </source>
</evidence>